<accession>A0A2A2G8C6</accession>
<name>A0A2A2G8C6_9BACT</name>
<dbReference type="EMBL" id="NSKE01000006">
    <property type="protein sequence ID" value="PAU94006.1"/>
    <property type="molecule type" value="Genomic_DNA"/>
</dbReference>
<evidence type="ECO:0000313" key="2">
    <source>
        <dbReference type="Proteomes" id="UP000218831"/>
    </source>
</evidence>
<comment type="caution">
    <text evidence="1">The sequence shown here is derived from an EMBL/GenBank/DDBJ whole genome shotgun (WGS) entry which is preliminary data.</text>
</comment>
<dbReference type="OrthoDB" id="3611744at2"/>
<dbReference type="Pfam" id="PF08889">
    <property type="entry name" value="WbqC"/>
    <property type="match status" value="1"/>
</dbReference>
<dbReference type="AlphaFoldDB" id="A0A2A2G8C6"/>
<reference evidence="1 2" key="1">
    <citation type="submission" date="2017-08" db="EMBL/GenBank/DDBJ databases">
        <title>Aliifodinibius alkalisoli sp. nov., isolated from saline alkaline soil.</title>
        <authorList>
            <person name="Liu D."/>
            <person name="Zhang G."/>
        </authorList>
    </citation>
    <scope>NUCLEOTIDE SEQUENCE [LARGE SCALE GENOMIC DNA]</scope>
    <source>
        <strain evidence="1 2">WN023</strain>
    </source>
</reference>
<proteinExistence type="predicted"/>
<evidence type="ECO:0008006" key="3">
    <source>
        <dbReference type="Google" id="ProtNLM"/>
    </source>
</evidence>
<evidence type="ECO:0000313" key="1">
    <source>
        <dbReference type="EMBL" id="PAU94006.1"/>
    </source>
</evidence>
<gene>
    <name evidence="1" type="ORF">CK503_10100</name>
</gene>
<dbReference type="Proteomes" id="UP000218831">
    <property type="component" value="Unassembled WGS sequence"/>
</dbReference>
<dbReference type="RefSeq" id="WP_095606682.1">
    <property type="nucleotide sequence ID" value="NZ_NSKE01000006.1"/>
</dbReference>
<dbReference type="InterPro" id="IPR014985">
    <property type="entry name" value="WbqC"/>
</dbReference>
<sequence>MAKKIAICQSNYIPWKGYFDMINQVDEFVLYDEVQYTKRDWRNRNRIKTPQGIKWLTIPVSAHQFDIISEVEIADPDWNTQHWKTIRNVYNKAPYFNHYGEIFESLYQEANQQFLSEINYHFLSSINALLGIKTPLSQSTEYPSRGDKSERLLSICRQLGADVYVSGPAAKVYLDVDIFENAGIAVEWMNYDGYPPYPQQDGDFVHAVSIIDLIFNTGPRATDYMMMNKEVMR</sequence>
<protein>
    <recommendedName>
        <fullName evidence="3">WbqC family protein</fullName>
    </recommendedName>
</protein>
<organism evidence="1 2">
    <name type="scientific">Fodinibius salipaludis</name>
    <dbReference type="NCBI Taxonomy" id="2032627"/>
    <lineage>
        <taxon>Bacteria</taxon>
        <taxon>Pseudomonadati</taxon>
        <taxon>Balneolota</taxon>
        <taxon>Balneolia</taxon>
        <taxon>Balneolales</taxon>
        <taxon>Balneolaceae</taxon>
        <taxon>Fodinibius</taxon>
    </lineage>
</organism>
<keyword evidence="2" id="KW-1185">Reference proteome</keyword>